<dbReference type="AlphaFoldDB" id="A0AAD7APH4"/>
<organism evidence="2 3">
    <name type="scientific">Mycena albidolilacea</name>
    <dbReference type="NCBI Taxonomy" id="1033008"/>
    <lineage>
        <taxon>Eukaryota</taxon>
        <taxon>Fungi</taxon>
        <taxon>Dikarya</taxon>
        <taxon>Basidiomycota</taxon>
        <taxon>Agaricomycotina</taxon>
        <taxon>Agaricomycetes</taxon>
        <taxon>Agaricomycetidae</taxon>
        <taxon>Agaricales</taxon>
        <taxon>Marasmiineae</taxon>
        <taxon>Mycenaceae</taxon>
        <taxon>Mycena</taxon>
    </lineage>
</organism>
<proteinExistence type="predicted"/>
<gene>
    <name evidence="2" type="ORF">DFH08DRAFT_798726</name>
</gene>
<sequence>MAETFVNENIDPSLRSIDLTKDIFSRIRSAGLISTPTPTPPADTDNDDDMPATPRFPVGPSNGPTNNPSVSYASLVKNKMALSDAASVALDQFCQARAEDREVLLFAHVVQLLELFKKNEKMELWVISQDLDRKIVTYFKAFVFSPTTVSYRGLNVGEHILKAMRECKVKSLPDDDDTTANDLVLARIWEKCTHYRNVYKSRVKESTVKDSPLRNIVTLSHRLAKNSGIRATVQLYQQVALVCWCFVQYPDLEDNEFWPKAVDHTIDQFRKRSSNQEELDLCFNTIYEDDKKLYGDPASTEFKAADIDQGPAWQITLSKHARNIQVAPQASSGPPTKKRKVAVGPEEDSGSDNDRQ</sequence>
<protein>
    <submittedName>
        <fullName evidence="2">Uncharacterized protein</fullName>
    </submittedName>
</protein>
<evidence type="ECO:0000256" key="1">
    <source>
        <dbReference type="SAM" id="MobiDB-lite"/>
    </source>
</evidence>
<feature type="compositionally biased region" description="Acidic residues" evidence="1">
    <location>
        <begin position="345"/>
        <end position="356"/>
    </location>
</feature>
<feature type="region of interest" description="Disordered" evidence="1">
    <location>
        <begin position="32"/>
        <end position="65"/>
    </location>
</feature>
<feature type="region of interest" description="Disordered" evidence="1">
    <location>
        <begin position="325"/>
        <end position="356"/>
    </location>
</feature>
<dbReference type="Proteomes" id="UP001218218">
    <property type="component" value="Unassembled WGS sequence"/>
</dbReference>
<comment type="caution">
    <text evidence="2">The sequence shown here is derived from an EMBL/GenBank/DDBJ whole genome shotgun (WGS) entry which is preliminary data.</text>
</comment>
<name>A0AAD7APH4_9AGAR</name>
<keyword evidence="3" id="KW-1185">Reference proteome</keyword>
<evidence type="ECO:0000313" key="3">
    <source>
        <dbReference type="Proteomes" id="UP001218218"/>
    </source>
</evidence>
<evidence type="ECO:0000313" key="2">
    <source>
        <dbReference type="EMBL" id="KAJ7364378.1"/>
    </source>
</evidence>
<reference evidence="2" key="1">
    <citation type="submission" date="2023-03" db="EMBL/GenBank/DDBJ databases">
        <title>Massive genome expansion in bonnet fungi (Mycena s.s.) driven by repeated elements and novel gene families across ecological guilds.</title>
        <authorList>
            <consortium name="Lawrence Berkeley National Laboratory"/>
            <person name="Harder C.B."/>
            <person name="Miyauchi S."/>
            <person name="Viragh M."/>
            <person name="Kuo A."/>
            <person name="Thoen E."/>
            <person name="Andreopoulos B."/>
            <person name="Lu D."/>
            <person name="Skrede I."/>
            <person name="Drula E."/>
            <person name="Henrissat B."/>
            <person name="Morin E."/>
            <person name="Kohler A."/>
            <person name="Barry K."/>
            <person name="LaButti K."/>
            <person name="Morin E."/>
            <person name="Salamov A."/>
            <person name="Lipzen A."/>
            <person name="Mereny Z."/>
            <person name="Hegedus B."/>
            <person name="Baldrian P."/>
            <person name="Stursova M."/>
            <person name="Weitz H."/>
            <person name="Taylor A."/>
            <person name="Grigoriev I.V."/>
            <person name="Nagy L.G."/>
            <person name="Martin F."/>
            <person name="Kauserud H."/>
        </authorList>
    </citation>
    <scope>NUCLEOTIDE SEQUENCE</scope>
    <source>
        <strain evidence="2">CBHHK002</strain>
    </source>
</reference>
<dbReference type="EMBL" id="JARIHO010000003">
    <property type="protein sequence ID" value="KAJ7364378.1"/>
    <property type="molecule type" value="Genomic_DNA"/>
</dbReference>
<accession>A0AAD7APH4</accession>